<gene>
    <name evidence="1" type="ORF">HF872_03270</name>
</gene>
<sequence length="65" mass="7358">MVLFIVLFPVHDIMSIAFSQVLEFIVGTEGKGHEHLTPACRPRLDSAFYITYNSTSKFMSMADFV</sequence>
<evidence type="ECO:0000313" key="2">
    <source>
        <dbReference type="Proteomes" id="UP000591071"/>
    </source>
</evidence>
<reference evidence="1 2" key="1">
    <citation type="submission" date="2020-04" db="EMBL/GenBank/DDBJ databases">
        <authorList>
            <person name="Hitch T.C.A."/>
            <person name="Wylensek D."/>
            <person name="Clavel T."/>
        </authorList>
    </citation>
    <scope>NUCLEOTIDE SEQUENCE [LARGE SCALE GENOMIC DNA]</scope>
    <source>
        <strain evidence="1 2">Oil-RF-744-FAT-WT-6-1</strain>
    </source>
</reference>
<organism evidence="1 2">
    <name type="scientific">Megasphaera hexanoica</name>
    <dbReference type="NCBI Taxonomy" id="1675036"/>
    <lineage>
        <taxon>Bacteria</taxon>
        <taxon>Bacillati</taxon>
        <taxon>Bacillota</taxon>
        <taxon>Negativicutes</taxon>
        <taxon>Veillonellales</taxon>
        <taxon>Veillonellaceae</taxon>
        <taxon>Megasphaera</taxon>
    </lineage>
</organism>
<dbReference type="AlphaFoldDB" id="A0A848BN07"/>
<protein>
    <submittedName>
        <fullName evidence="1">Uncharacterized protein</fullName>
    </submittedName>
</protein>
<accession>A0A848BN07</accession>
<dbReference type="EMBL" id="JABAFG010000004">
    <property type="protein sequence ID" value="NME27651.1"/>
    <property type="molecule type" value="Genomic_DNA"/>
</dbReference>
<dbReference type="Proteomes" id="UP000591071">
    <property type="component" value="Unassembled WGS sequence"/>
</dbReference>
<name>A0A848BN07_9FIRM</name>
<proteinExistence type="predicted"/>
<evidence type="ECO:0000313" key="1">
    <source>
        <dbReference type="EMBL" id="NME27651.1"/>
    </source>
</evidence>
<comment type="caution">
    <text evidence="1">The sequence shown here is derived from an EMBL/GenBank/DDBJ whole genome shotgun (WGS) entry which is preliminary data.</text>
</comment>